<accession>A0A2G9SLD4</accession>
<dbReference type="OrthoDB" id="10035003at2759"/>
<name>A0A2G9SLD4_AQUCT</name>
<dbReference type="EMBL" id="KV923226">
    <property type="protein sequence ID" value="PIO40904.1"/>
    <property type="molecule type" value="Genomic_DNA"/>
</dbReference>
<sequence>MLGRARVQEAARLYVLHNVADAGVHLGGHLMGLAVILREVGHSTADPRHPEQPRLGCSRRSAGAKPAMIDQRENCPGRMVEKTNDIQRRWFQKWRLLGPVQSSPAFAILASVVGEKAPENCSALFVYLEAISKAHRTYGGMAWLRYDEQFRKEWRRDRLCAGTIRT</sequence>
<dbReference type="AlphaFoldDB" id="A0A2G9SLD4"/>
<protein>
    <submittedName>
        <fullName evidence="1">Uncharacterized protein</fullName>
    </submittedName>
</protein>
<keyword evidence="2" id="KW-1185">Reference proteome</keyword>
<organism evidence="1 2">
    <name type="scientific">Aquarana catesbeiana</name>
    <name type="common">American bullfrog</name>
    <name type="synonym">Rana catesbeiana</name>
    <dbReference type="NCBI Taxonomy" id="8400"/>
    <lineage>
        <taxon>Eukaryota</taxon>
        <taxon>Metazoa</taxon>
        <taxon>Chordata</taxon>
        <taxon>Craniata</taxon>
        <taxon>Vertebrata</taxon>
        <taxon>Euteleostomi</taxon>
        <taxon>Amphibia</taxon>
        <taxon>Batrachia</taxon>
        <taxon>Anura</taxon>
        <taxon>Neobatrachia</taxon>
        <taxon>Ranoidea</taxon>
        <taxon>Ranidae</taxon>
        <taxon>Aquarana</taxon>
    </lineage>
</organism>
<gene>
    <name evidence="1" type="ORF">AB205_0215380</name>
</gene>
<proteinExistence type="predicted"/>
<reference evidence="2" key="1">
    <citation type="journal article" date="2017" name="Nat. Commun.">
        <title>The North American bullfrog draft genome provides insight into hormonal regulation of long noncoding RNA.</title>
        <authorList>
            <person name="Hammond S.A."/>
            <person name="Warren R.L."/>
            <person name="Vandervalk B.P."/>
            <person name="Kucuk E."/>
            <person name="Khan H."/>
            <person name="Gibb E.A."/>
            <person name="Pandoh P."/>
            <person name="Kirk H."/>
            <person name="Zhao Y."/>
            <person name="Jones M."/>
            <person name="Mungall A.J."/>
            <person name="Coope R."/>
            <person name="Pleasance S."/>
            <person name="Moore R.A."/>
            <person name="Holt R.A."/>
            <person name="Round J.M."/>
            <person name="Ohora S."/>
            <person name="Walle B.V."/>
            <person name="Veldhoen N."/>
            <person name="Helbing C.C."/>
            <person name="Birol I."/>
        </authorList>
    </citation>
    <scope>NUCLEOTIDE SEQUENCE [LARGE SCALE GENOMIC DNA]</scope>
</reference>
<dbReference type="Proteomes" id="UP000228934">
    <property type="component" value="Unassembled WGS sequence"/>
</dbReference>
<evidence type="ECO:0000313" key="1">
    <source>
        <dbReference type="EMBL" id="PIO40904.1"/>
    </source>
</evidence>
<evidence type="ECO:0000313" key="2">
    <source>
        <dbReference type="Proteomes" id="UP000228934"/>
    </source>
</evidence>